<dbReference type="GO" id="GO:0005829">
    <property type="term" value="C:cytosol"/>
    <property type="evidence" value="ECO:0007669"/>
    <property type="project" value="TreeGrafter"/>
</dbReference>
<dbReference type="Pfam" id="PF02538">
    <property type="entry name" value="Hydantoinase_B"/>
    <property type="match status" value="1"/>
</dbReference>
<evidence type="ECO:0000259" key="1">
    <source>
        <dbReference type="Pfam" id="PF02538"/>
    </source>
</evidence>
<dbReference type="PANTHER" id="PTHR11365:SF23">
    <property type="entry name" value="HYPOTHETICAL 5-OXOPROLINASE (EUROFUNG)-RELATED"/>
    <property type="match status" value="1"/>
</dbReference>
<dbReference type="EC" id="3.5.2.14" evidence="2"/>
<dbReference type="PANTHER" id="PTHR11365">
    <property type="entry name" value="5-OXOPROLINASE RELATED"/>
    <property type="match status" value="1"/>
</dbReference>
<accession>A0A840AIT5</accession>
<organism evidence="2 3">
    <name type="scientific">Kaistia hirudinis</name>
    <dbReference type="NCBI Taxonomy" id="1293440"/>
    <lineage>
        <taxon>Bacteria</taxon>
        <taxon>Pseudomonadati</taxon>
        <taxon>Pseudomonadota</taxon>
        <taxon>Alphaproteobacteria</taxon>
        <taxon>Hyphomicrobiales</taxon>
        <taxon>Kaistiaceae</taxon>
        <taxon>Kaistia</taxon>
    </lineage>
</organism>
<dbReference type="GO" id="GO:0047423">
    <property type="term" value="F:N-methylhydantoinase (ATP-hydrolyzing) activity"/>
    <property type="evidence" value="ECO:0007669"/>
    <property type="project" value="UniProtKB-EC"/>
</dbReference>
<dbReference type="EMBL" id="JACIDS010000001">
    <property type="protein sequence ID" value="MBB3929482.1"/>
    <property type="molecule type" value="Genomic_DNA"/>
</dbReference>
<proteinExistence type="predicted"/>
<dbReference type="AlphaFoldDB" id="A0A840AIT5"/>
<evidence type="ECO:0000313" key="2">
    <source>
        <dbReference type="EMBL" id="MBB3929482.1"/>
    </source>
</evidence>
<gene>
    <name evidence="2" type="ORF">GGR25_000501</name>
</gene>
<dbReference type="RefSeq" id="WP_183397138.1">
    <property type="nucleotide sequence ID" value="NZ_JACIDS010000001.1"/>
</dbReference>
<comment type="caution">
    <text evidence="2">The sequence shown here is derived from an EMBL/GenBank/DDBJ whole genome shotgun (WGS) entry which is preliminary data.</text>
</comment>
<keyword evidence="2" id="KW-0378">Hydrolase</keyword>
<dbReference type="GO" id="GO:0017168">
    <property type="term" value="F:5-oxoprolinase (ATP-hydrolyzing) activity"/>
    <property type="evidence" value="ECO:0007669"/>
    <property type="project" value="TreeGrafter"/>
</dbReference>
<feature type="domain" description="Hydantoinase B/oxoprolinase" evidence="1">
    <location>
        <begin position="7"/>
        <end position="522"/>
    </location>
</feature>
<name>A0A840AIT5_9HYPH</name>
<reference evidence="2 3" key="1">
    <citation type="submission" date="2020-08" db="EMBL/GenBank/DDBJ databases">
        <title>Genomic Encyclopedia of Type Strains, Phase IV (KMG-IV): sequencing the most valuable type-strain genomes for metagenomic binning, comparative biology and taxonomic classification.</title>
        <authorList>
            <person name="Goeker M."/>
        </authorList>
    </citation>
    <scope>NUCLEOTIDE SEQUENCE [LARGE SCALE GENOMIC DNA]</scope>
    <source>
        <strain evidence="2 3">DSM 25966</strain>
    </source>
</reference>
<dbReference type="GO" id="GO:0006749">
    <property type="term" value="P:glutathione metabolic process"/>
    <property type="evidence" value="ECO:0007669"/>
    <property type="project" value="TreeGrafter"/>
</dbReference>
<evidence type="ECO:0000313" key="3">
    <source>
        <dbReference type="Proteomes" id="UP000553963"/>
    </source>
</evidence>
<sequence length="559" mass="60163">MSDTTYDPVTLDIIQNALEAVADEMFAAQRKTSMSAIIYEVLDLGTGICDGKGEIASSGAGIPAFVGVLDKAVKGILAKHPIETIKPGDMFASNDPYWGGVTHLNDMILALPVFSEGRIIAWTANIAHWNDVGGMVPGSMSSDATSIFQEGVRIPAVKLFDAGVANQAVFDILYINSRLPDYLRGDLWAGIAGVRIGERRILELVEKYGTDTFEAALDDFMELGERRARAALKTLPKGVYHFAEEQDDGAIYKVTIEIKDDEFVIDLRDNPKQSGSKNSSREGVEISAQLAFKAVTDTQAPGNGGFFRPLRVITKPGTIFHVEEPGALGYYSEVEIRLFDLLLRCLAPHLPGLVPAGNFASICGTVVGGPHPDHGRHYTIVEPQLGGWGAQQGRDGNSAIFSGFHGDTFNCPAEVAEARYGLTVDQMALNPESGGEGEWRGGKGIEVHYRVRADNNFLSVGYTRSRIPPWGVAGGLDGTPNYVEVLRPGKATEHYSFGTDIPLNTDDVVRIVTGNGGGFGDPKQRSRAAIENDLKNGYLTAERAAEIYGHVSGKEGTSA</sequence>
<dbReference type="InterPro" id="IPR003692">
    <property type="entry name" value="Hydantoinase_B"/>
</dbReference>
<keyword evidence="3" id="KW-1185">Reference proteome</keyword>
<dbReference type="Proteomes" id="UP000553963">
    <property type="component" value="Unassembled WGS sequence"/>
</dbReference>
<dbReference type="InterPro" id="IPR045079">
    <property type="entry name" value="Oxoprolinase-like"/>
</dbReference>
<protein>
    <submittedName>
        <fullName evidence="2">N-methylhydantoinase B</fullName>
        <ecNumber evidence="2">3.5.2.14</ecNumber>
    </submittedName>
</protein>